<dbReference type="InterPro" id="IPR035906">
    <property type="entry name" value="MetI-like_sf"/>
</dbReference>
<dbReference type="Proteomes" id="UP000184233">
    <property type="component" value="Unassembled WGS sequence"/>
</dbReference>
<gene>
    <name evidence="9" type="ORF">BGO89_00730</name>
</gene>
<evidence type="ECO:0000256" key="6">
    <source>
        <dbReference type="ARBA" id="ARBA00023136"/>
    </source>
</evidence>
<keyword evidence="6 7" id="KW-0472">Membrane</keyword>
<dbReference type="EMBL" id="MKVH01000002">
    <property type="protein sequence ID" value="OJX61152.1"/>
    <property type="molecule type" value="Genomic_DNA"/>
</dbReference>
<keyword evidence="2 7" id="KW-0813">Transport</keyword>
<dbReference type="SUPFAM" id="SSF161098">
    <property type="entry name" value="MetI-like"/>
    <property type="match status" value="1"/>
</dbReference>
<dbReference type="GO" id="GO:0005886">
    <property type="term" value="C:plasma membrane"/>
    <property type="evidence" value="ECO:0007669"/>
    <property type="project" value="UniProtKB-SubCell"/>
</dbReference>
<proteinExistence type="inferred from homology"/>
<comment type="similarity">
    <text evidence="7">Belongs to the binding-protein-dependent transport system permease family.</text>
</comment>
<feature type="transmembrane region" description="Helical" evidence="7">
    <location>
        <begin position="131"/>
        <end position="154"/>
    </location>
</feature>
<dbReference type="PANTHER" id="PTHR30465:SF0">
    <property type="entry name" value="OLIGOPEPTIDE TRANSPORT SYSTEM PERMEASE PROTEIN APPB"/>
    <property type="match status" value="1"/>
</dbReference>
<dbReference type="Gene3D" id="1.10.3720.10">
    <property type="entry name" value="MetI-like"/>
    <property type="match status" value="1"/>
</dbReference>
<protein>
    <recommendedName>
        <fullName evidence="8">ABC transmembrane type-1 domain-containing protein</fullName>
    </recommendedName>
</protein>
<accession>A0A1M3L6F3</accession>
<comment type="caution">
    <text evidence="9">The sequence shown here is derived from an EMBL/GenBank/DDBJ whole genome shotgun (WGS) entry which is preliminary data.</text>
</comment>
<feature type="transmembrane region" description="Helical" evidence="7">
    <location>
        <begin position="219"/>
        <end position="238"/>
    </location>
</feature>
<name>A0A1M3L6F3_9BACT</name>
<evidence type="ECO:0000256" key="3">
    <source>
        <dbReference type="ARBA" id="ARBA00022475"/>
    </source>
</evidence>
<dbReference type="InterPro" id="IPR000515">
    <property type="entry name" value="MetI-like"/>
</dbReference>
<organism evidence="9 10">
    <name type="scientific">Candidatus Kapaibacterium thiocyanatum</name>
    <dbReference type="NCBI Taxonomy" id="1895771"/>
    <lineage>
        <taxon>Bacteria</taxon>
        <taxon>Pseudomonadati</taxon>
        <taxon>Candidatus Kapaibacteriota</taxon>
        <taxon>Candidatus Kapaibacteriia</taxon>
        <taxon>Candidatus Kapaibacteriales</taxon>
        <taxon>Candidatus Kapaibacteriaceae</taxon>
        <taxon>Candidatus Kapaibacterium</taxon>
    </lineage>
</organism>
<feature type="transmembrane region" description="Helical" evidence="7">
    <location>
        <begin position="278"/>
        <end position="303"/>
    </location>
</feature>
<dbReference type="PROSITE" id="PS50928">
    <property type="entry name" value="ABC_TM1"/>
    <property type="match status" value="1"/>
</dbReference>
<evidence type="ECO:0000313" key="10">
    <source>
        <dbReference type="Proteomes" id="UP000184233"/>
    </source>
</evidence>
<dbReference type="GO" id="GO:0055085">
    <property type="term" value="P:transmembrane transport"/>
    <property type="evidence" value="ECO:0007669"/>
    <property type="project" value="InterPro"/>
</dbReference>
<evidence type="ECO:0000256" key="4">
    <source>
        <dbReference type="ARBA" id="ARBA00022692"/>
    </source>
</evidence>
<sequence>MWQYILKRTLLFLPTLFIITVISFGVSRLAPGDPAAAKVGQGAEGGMSGRSSLNEKTIEMIRKQWHLDKPIWQQYCIWTGGLLAFDMQNVFTDQGTNWSALRFTGRPDFGRSFQDNRPVFDKMLERVPVTLLMNILAIFIAYAVAVPLGIYSATHSGTLTDRISTFVLFALYSLPVFWIGTLAVTFLANPEFLSIFPSGGLRSPGFTSNWSIWKRFSDYAWHLALPMFVYVYADFAFISRQMRSSMLEVIRMDFIRTARAKGLGERAVVFRHAFRNALIPLITIVAALIPNLIGGSVIIESIFSIPGMGELSYRALIARDYPMIMAVFTISAVLTLIGMLLADLLYSVADPRISYGKKAA</sequence>
<evidence type="ECO:0000256" key="7">
    <source>
        <dbReference type="RuleBase" id="RU363032"/>
    </source>
</evidence>
<dbReference type="STRING" id="1895771.BGO89_00730"/>
<dbReference type="AlphaFoldDB" id="A0A1M3L6F3"/>
<feature type="transmembrane region" description="Helical" evidence="7">
    <location>
        <begin position="12"/>
        <end position="30"/>
    </location>
</feature>
<feature type="transmembrane region" description="Helical" evidence="7">
    <location>
        <begin position="323"/>
        <end position="348"/>
    </location>
</feature>
<keyword evidence="5 7" id="KW-1133">Transmembrane helix</keyword>
<feature type="transmembrane region" description="Helical" evidence="7">
    <location>
        <begin position="166"/>
        <end position="188"/>
    </location>
</feature>
<keyword evidence="4 7" id="KW-0812">Transmembrane</keyword>
<dbReference type="Pfam" id="PF19300">
    <property type="entry name" value="BPD_transp_1_N"/>
    <property type="match status" value="1"/>
</dbReference>
<evidence type="ECO:0000256" key="1">
    <source>
        <dbReference type="ARBA" id="ARBA00004651"/>
    </source>
</evidence>
<dbReference type="InterPro" id="IPR045621">
    <property type="entry name" value="BPD_transp_1_N"/>
</dbReference>
<dbReference type="CDD" id="cd06261">
    <property type="entry name" value="TM_PBP2"/>
    <property type="match status" value="1"/>
</dbReference>
<evidence type="ECO:0000256" key="2">
    <source>
        <dbReference type="ARBA" id="ARBA00022448"/>
    </source>
</evidence>
<comment type="subcellular location">
    <subcellularLocation>
        <location evidence="1 7">Cell membrane</location>
        <topology evidence="1 7">Multi-pass membrane protein</topology>
    </subcellularLocation>
</comment>
<evidence type="ECO:0000259" key="8">
    <source>
        <dbReference type="PROSITE" id="PS50928"/>
    </source>
</evidence>
<evidence type="ECO:0000313" key="9">
    <source>
        <dbReference type="EMBL" id="OJX61152.1"/>
    </source>
</evidence>
<feature type="domain" description="ABC transmembrane type-1" evidence="8">
    <location>
        <begin position="127"/>
        <end position="342"/>
    </location>
</feature>
<dbReference type="PANTHER" id="PTHR30465">
    <property type="entry name" value="INNER MEMBRANE ABC TRANSPORTER"/>
    <property type="match status" value="1"/>
</dbReference>
<keyword evidence="3" id="KW-1003">Cell membrane</keyword>
<evidence type="ECO:0000256" key="5">
    <source>
        <dbReference type="ARBA" id="ARBA00022989"/>
    </source>
</evidence>
<reference evidence="9 10" key="1">
    <citation type="submission" date="2016-09" db="EMBL/GenBank/DDBJ databases">
        <title>Genome-resolved meta-omics ties microbial dynamics to process performance in biotechnology for thiocyanate degradation.</title>
        <authorList>
            <person name="Kantor R.S."/>
            <person name="Huddy R.J."/>
            <person name="Iyer R."/>
            <person name="Thomas B.C."/>
            <person name="Brown C.T."/>
            <person name="Anantharaman K."/>
            <person name="Tringe S."/>
            <person name="Hettich R.L."/>
            <person name="Harrison S.T."/>
            <person name="Banfield J.F."/>
        </authorList>
    </citation>
    <scope>NUCLEOTIDE SEQUENCE [LARGE SCALE GENOMIC DNA]</scope>
    <source>
        <strain evidence="9">59-99</strain>
    </source>
</reference>
<dbReference type="Pfam" id="PF00528">
    <property type="entry name" value="BPD_transp_1"/>
    <property type="match status" value="1"/>
</dbReference>